<dbReference type="PANTHER" id="PTHR46252:SF1">
    <property type="entry name" value="VON WILLEBRAND FACTOR C DOMAIN-CONTAINING PROTEIN 2-LIKE"/>
    <property type="match status" value="1"/>
</dbReference>
<keyword evidence="3" id="KW-1185">Reference proteome</keyword>
<dbReference type="Pfam" id="PF23331">
    <property type="entry name" value="VWC2L_C"/>
    <property type="match status" value="1"/>
</dbReference>
<dbReference type="AlphaFoldDB" id="A0A8C7QKN0"/>
<protein>
    <recommendedName>
        <fullName evidence="1">VWFC domain-containing protein</fullName>
    </recommendedName>
</protein>
<reference evidence="2" key="3">
    <citation type="submission" date="2025-09" db="UniProtKB">
        <authorList>
            <consortium name="Ensembl"/>
        </authorList>
    </citation>
    <scope>IDENTIFICATION</scope>
</reference>
<sequence>KFLICESPGVGLAFSVSGQENTCDANGSFYYVGECHFLDSDHCTQCEWSTVSASYLLFVSNCIYVSSLVPFGTPSSVSDSLCSVLCDWQPSECEQCTCDSDGIARCLVADCAPPPPPCVNPVNTNGKCCPECPEGPSCYVDLTRSQVIPGGDPVWVDSCTKCHCHDSGDAGCWKGNR</sequence>
<dbReference type="InterPro" id="IPR042979">
    <property type="entry name" value="VWC2/VWC2L"/>
</dbReference>
<dbReference type="InterPro" id="IPR057856">
    <property type="entry name" value="VWC2L_C"/>
</dbReference>
<reference evidence="2" key="2">
    <citation type="submission" date="2025-08" db="UniProtKB">
        <authorList>
            <consortium name="Ensembl"/>
        </authorList>
    </citation>
    <scope>IDENTIFICATION</scope>
</reference>
<dbReference type="PROSITE" id="PS01208">
    <property type="entry name" value="VWFC_1"/>
    <property type="match status" value="1"/>
</dbReference>
<dbReference type="InterPro" id="IPR001007">
    <property type="entry name" value="VWF_dom"/>
</dbReference>
<evidence type="ECO:0000313" key="2">
    <source>
        <dbReference type="Ensembl" id="ENSOMYP00000038937.1"/>
    </source>
</evidence>
<evidence type="ECO:0000313" key="3">
    <source>
        <dbReference type="Proteomes" id="UP000694395"/>
    </source>
</evidence>
<evidence type="ECO:0000259" key="1">
    <source>
        <dbReference type="PROSITE" id="PS50184"/>
    </source>
</evidence>
<reference evidence="2" key="1">
    <citation type="submission" date="2020-07" db="EMBL/GenBank/DDBJ databases">
        <title>A long reads based de novo assembly of the rainbow trout Arlee double haploid line genome.</title>
        <authorList>
            <person name="Gao G."/>
            <person name="Palti Y."/>
        </authorList>
    </citation>
    <scope>NUCLEOTIDE SEQUENCE [LARGE SCALE GENOMIC DNA]</scope>
</reference>
<dbReference type="GeneTree" id="ENSGT00940000169799"/>
<dbReference type="GO" id="GO:0032281">
    <property type="term" value="C:AMPA glutamate receptor complex"/>
    <property type="evidence" value="ECO:0007669"/>
    <property type="project" value="TreeGrafter"/>
</dbReference>
<dbReference type="GO" id="GO:0030514">
    <property type="term" value="P:negative regulation of BMP signaling pathway"/>
    <property type="evidence" value="ECO:0007669"/>
    <property type="project" value="TreeGrafter"/>
</dbReference>
<dbReference type="GO" id="GO:0005615">
    <property type="term" value="C:extracellular space"/>
    <property type="evidence" value="ECO:0007669"/>
    <property type="project" value="TreeGrafter"/>
</dbReference>
<accession>A0A8C7QKN0</accession>
<dbReference type="Pfam" id="PF23334">
    <property type="entry name" value="VWC2L_2nd"/>
    <property type="match status" value="1"/>
</dbReference>
<dbReference type="GO" id="GO:0045202">
    <property type="term" value="C:synapse"/>
    <property type="evidence" value="ECO:0007669"/>
    <property type="project" value="UniProtKB-SubCell"/>
</dbReference>
<feature type="domain" description="VWFC" evidence="1">
    <location>
        <begin position="88"/>
        <end position="133"/>
    </location>
</feature>
<organism evidence="2 3">
    <name type="scientific">Oncorhynchus mykiss</name>
    <name type="common">Rainbow trout</name>
    <name type="synonym">Salmo gairdneri</name>
    <dbReference type="NCBI Taxonomy" id="8022"/>
    <lineage>
        <taxon>Eukaryota</taxon>
        <taxon>Metazoa</taxon>
        <taxon>Chordata</taxon>
        <taxon>Craniata</taxon>
        <taxon>Vertebrata</taxon>
        <taxon>Euteleostomi</taxon>
        <taxon>Actinopterygii</taxon>
        <taxon>Neopterygii</taxon>
        <taxon>Teleostei</taxon>
        <taxon>Protacanthopterygii</taxon>
        <taxon>Salmoniformes</taxon>
        <taxon>Salmonidae</taxon>
        <taxon>Salmoninae</taxon>
        <taxon>Oncorhynchus</taxon>
    </lineage>
</organism>
<dbReference type="Ensembl" id="ENSOMYT00000042513.2">
    <property type="protein sequence ID" value="ENSOMYP00000038937.1"/>
    <property type="gene ID" value="ENSOMYG00000018077.2"/>
</dbReference>
<dbReference type="PROSITE" id="PS50184">
    <property type="entry name" value="VWFC_2"/>
    <property type="match status" value="1"/>
</dbReference>
<name>A0A8C7QKN0_ONCMY</name>
<dbReference type="PANTHER" id="PTHR46252">
    <property type="entry name" value="BRORIN FAMILY MEMBER"/>
    <property type="match status" value="1"/>
</dbReference>
<dbReference type="Proteomes" id="UP000694395">
    <property type="component" value="Chromosome 8"/>
</dbReference>
<proteinExistence type="predicted"/>